<proteinExistence type="predicted"/>
<protein>
    <submittedName>
        <fullName evidence="2">Uncharacterized protein</fullName>
    </submittedName>
</protein>
<sequence>MRRMIAASVARRIALKKMAASAGEAVVKARRTEPGPACQASLSQAVKPPPSTR</sequence>
<organism evidence="2 3">
    <name type="scientific">Janthinobacterium psychrotolerans</name>
    <dbReference type="NCBI Taxonomy" id="1747903"/>
    <lineage>
        <taxon>Bacteria</taxon>
        <taxon>Pseudomonadati</taxon>
        <taxon>Pseudomonadota</taxon>
        <taxon>Betaproteobacteria</taxon>
        <taxon>Burkholderiales</taxon>
        <taxon>Oxalobacteraceae</taxon>
        <taxon>Janthinobacterium</taxon>
    </lineage>
</organism>
<gene>
    <name evidence="2" type="ORF">ASR47_102438</name>
</gene>
<dbReference type="Proteomes" id="UP000092713">
    <property type="component" value="Unassembled WGS sequence"/>
</dbReference>
<reference evidence="2 3" key="1">
    <citation type="submission" date="2016-04" db="EMBL/GenBank/DDBJ databases">
        <title>Draft genome sequence of Janthinobacterium psychrotolerans sp. nov., isolated from freshwater sediments in Denmark.</title>
        <authorList>
            <person name="Gong X."/>
            <person name="Skrivergaard S."/>
            <person name="Korsgaard B.S."/>
            <person name="Schreiber L."/>
            <person name="Marshall I.P."/>
            <person name="Finster K."/>
            <person name="Schramm A."/>
        </authorList>
    </citation>
    <scope>NUCLEOTIDE SEQUENCE [LARGE SCALE GENOMIC DNA]</scope>
    <source>
        <strain evidence="2 3">S3-2</strain>
    </source>
</reference>
<dbReference type="AlphaFoldDB" id="A0A1A7C9X9"/>
<comment type="caution">
    <text evidence="2">The sequence shown here is derived from an EMBL/GenBank/DDBJ whole genome shotgun (WGS) entry which is preliminary data.</text>
</comment>
<evidence type="ECO:0000313" key="2">
    <source>
        <dbReference type="EMBL" id="OBV41118.1"/>
    </source>
</evidence>
<feature type="region of interest" description="Disordered" evidence="1">
    <location>
        <begin position="30"/>
        <end position="53"/>
    </location>
</feature>
<dbReference type="RefSeq" id="WP_171898881.1">
    <property type="nucleotide sequence ID" value="NZ_LOCQ01000039.1"/>
</dbReference>
<dbReference type="STRING" id="1747903.ASR47_102438"/>
<evidence type="ECO:0000313" key="3">
    <source>
        <dbReference type="Proteomes" id="UP000092713"/>
    </source>
</evidence>
<dbReference type="EMBL" id="LOCQ01000039">
    <property type="protein sequence ID" value="OBV41118.1"/>
    <property type="molecule type" value="Genomic_DNA"/>
</dbReference>
<evidence type="ECO:0000256" key="1">
    <source>
        <dbReference type="SAM" id="MobiDB-lite"/>
    </source>
</evidence>
<keyword evidence="3" id="KW-1185">Reference proteome</keyword>
<name>A0A1A7C9X9_9BURK</name>
<accession>A0A1A7C9X9</accession>